<comment type="caution">
    <text evidence="2">The sequence shown here is derived from an EMBL/GenBank/DDBJ whole genome shotgun (WGS) entry which is preliminary data.</text>
</comment>
<dbReference type="Gene3D" id="3.40.960.10">
    <property type="entry name" value="VSR Endonuclease"/>
    <property type="match status" value="1"/>
</dbReference>
<gene>
    <name evidence="2" type="ORF">H9651_02695</name>
</gene>
<proteinExistence type="predicted"/>
<evidence type="ECO:0000259" key="1">
    <source>
        <dbReference type="Pfam" id="PF04480"/>
    </source>
</evidence>
<evidence type="ECO:0000313" key="3">
    <source>
        <dbReference type="Proteomes" id="UP000648352"/>
    </source>
</evidence>
<protein>
    <submittedName>
        <fullName evidence="2">DUF559 domain-containing protein</fullName>
    </submittedName>
</protein>
<keyword evidence="3" id="KW-1185">Reference proteome</keyword>
<accession>A0ABR8RZ76</accession>
<evidence type="ECO:0000313" key="2">
    <source>
        <dbReference type="EMBL" id="MBD7956542.1"/>
    </source>
</evidence>
<dbReference type="RefSeq" id="WP_191717579.1">
    <property type="nucleotide sequence ID" value="NZ_JACSQP010000002.1"/>
</dbReference>
<name>A0ABR8RZ76_9MICO</name>
<dbReference type="InterPro" id="IPR007569">
    <property type="entry name" value="DUF559"/>
</dbReference>
<dbReference type="Pfam" id="PF04480">
    <property type="entry name" value="DUF559"/>
    <property type="match status" value="1"/>
</dbReference>
<organism evidence="2 3">
    <name type="scientific">Microbacterium pullorum</name>
    <dbReference type="NCBI Taxonomy" id="2762236"/>
    <lineage>
        <taxon>Bacteria</taxon>
        <taxon>Bacillati</taxon>
        <taxon>Actinomycetota</taxon>
        <taxon>Actinomycetes</taxon>
        <taxon>Micrococcales</taxon>
        <taxon>Microbacteriaceae</taxon>
        <taxon>Microbacterium</taxon>
    </lineage>
</organism>
<reference evidence="2 3" key="1">
    <citation type="submission" date="2020-08" db="EMBL/GenBank/DDBJ databases">
        <title>A Genomic Blueprint of the Chicken Gut Microbiome.</title>
        <authorList>
            <person name="Gilroy R."/>
            <person name="Ravi A."/>
            <person name="Getino M."/>
            <person name="Pursley I."/>
            <person name="Horton D.L."/>
            <person name="Alikhan N.-F."/>
            <person name="Baker D."/>
            <person name="Gharbi K."/>
            <person name="Hall N."/>
            <person name="Watson M."/>
            <person name="Adriaenssens E.M."/>
            <person name="Foster-Nyarko E."/>
            <person name="Jarju S."/>
            <person name="Secka A."/>
            <person name="Antonio M."/>
            <person name="Oren A."/>
            <person name="Chaudhuri R."/>
            <person name="La Ragione R.M."/>
            <person name="Hildebrand F."/>
            <person name="Pallen M.J."/>
        </authorList>
    </citation>
    <scope>NUCLEOTIDE SEQUENCE [LARGE SCALE GENOMIC DNA]</scope>
    <source>
        <strain evidence="2 3">Sa4CUA7</strain>
    </source>
</reference>
<dbReference type="EMBL" id="JACSQP010000002">
    <property type="protein sequence ID" value="MBD7956542.1"/>
    <property type="molecule type" value="Genomic_DNA"/>
</dbReference>
<feature type="domain" description="DUF559" evidence="1">
    <location>
        <begin position="196"/>
        <end position="265"/>
    </location>
</feature>
<sequence length="274" mass="29998">MDLIAHVIALGGVARCVSLQAAGFSKHRIARAVAGGELTRVRRVWVAVPDADPFLVAAARDGVVLSCLTQARRLGLWVLCEDRPHVAAKPNAGGIQAAGARVHWARPLLARHPDALVDPVENVLATVAGCLPFEHALAVWESALRRRLVDRAALERLPLTHAARHVLAQSNPFADSGLESFIPPRLRWLDLSILPQAWIAGRPVDFLIGERLVLQIDGGHHVGAQRRADIAHDATLLLLGYHVIRVDYVQVVDHWLRVQDLIQRAVAQGLHRAR</sequence>
<dbReference type="Proteomes" id="UP000648352">
    <property type="component" value="Unassembled WGS sequence"/>
</dbReference>